<sequence length="225" mass="26589">MDKQILMSFADIPEETVERFRKTFQQSKQLMTYYSCALLEVETKFRVLNQQFSLEQEHNPIETIKTRLKSMESIMDKLYRKKLPFEVSAVEECLTDVAGIRVICPFIEDIYRLADCLLQQDDVRLIRIKDYIKNPKDNGYRSLHLIVEIPIFLQNEKKQMKVEVQLRTIAMDFWASLEHRLRYKKDLDAELSTMLAAELKDCAETSASLDKRMEAVKNTIERHKE</sequence>
<feature type="domain" description="RelA/SpoT" evidence="2">
    <location>
        <begin position="66"/>
        <end position="189"/>
    </location>
</feature>
<proteinExistence type="predicted"/>
<keyword evidence="4" id="KW-1185">Reference proteome</keyword>
<evidence type="ECO:0000313" key="4">
    <source>
        <dbReference type="Proteomes" id="UP001652432"/>
    </source>
</evidence>
<organism evidence="3 4">
    <name type="scientific">Suilimivivens aceti</name>
    <dbReference type="NCBI Taxonomy" id="2981774"/>
    <lineage>
        <taxon>Bacteria</taxon>
        <taxon>Bacillati</taxon>
        <taxon>Bacillota</taxon>
        <taxon>Clostridia</taxon>
        <taxon>Lachnospirales</taxon>
        <taxon>Lachnospiraceae</taxon>
        <taxon>Suilimivivens</taxon>
    </lineage>
</organism>
<dbReference type="PANTHER" id="PTHR47837">
    <property type="entry name" value="GTP PYROPHOSPHOKINASE YJBM"/>
    <property type="match status" value="1"/>
</dbReference>
<protein>
    <submittedName>
        <fullName evidence="3">GTP pyrophosphokinase family protein</fullName>
    </submittedName>
</protein>
<dbReference type="SMART" id="SM00954">
    <property type="entry name" value="RelA_SpoT"/>
    <property type="match status" value="1"/>
</dbReference>
<dbReference type="Pfam" id="PF04607">
    <property type="entry name" value="RelA_SpoT"/>
    <property type="match status" value="1"/>
</dbReference>
<comment type="caution">
    <text evidence="3">The sequence shown here is derived from an EMBL/GenBank/DDBJ whole genome shotgun (WGS) entry which is preliminary data.</text>
</comment>
<dbReference type="InterPro" id="IPR007685">
    <property type="entry name" value="RelA_SpoT"/>
</dbReference>
<dbReference type="InterPro" id="IPR052366">
    <property type="entry name" value="GTP_Pyrophosphokinase"/>
</dbReference>
<dbReference type="EMBL" id="JAOQKJ010000003">
    <property type="protein sequence ID" value="MCU6743840.1"/>
    <property type="molecule type" value="Genomic_DNA"/>
</dbReference>
<dbReference type="SUPFAM" id="SSF81301">
    <property type="entry name" value="Nucleotidyltransferase"/>
    <property type="match status" value="1"/>
</dbReference>
<dbReference type="RefSeq" id="WP_262573806.1">
    <property type="nucleotide sequence ID" value="NZ_JAOQKJ010000003.1"/>
</dbReference>
<evidence type="ECO:0000256" key="1">
    <source>
        <dbReference type="ARBA" id="ARBA00004976"/>
    </source>
</evidence>
<dbReference type="InterPro" id="IPR043519">
    <property type="entry name" value="NT_sf"/>
</dbReference>
<reference evidence="3 4" key="1">
    <citation type="journal article" date="2021" name="ISME Commun">
        <title>Automated analysis of genomic sequences facilitates high-throughput and comprehensive description of bacteria.</title>
        <authorList>
            <person name="Hitch T.C.A."/>
        </authorList>
    </citation>
    <scope>NUCLEOTIDE SEQUENCE [LARGE SCALE GENOMIC DNA]</scope>
    <source>
        <strain evidence="3 4">Sanger_18</strain>
    </source>
</reference>
<dbReference type="PANTHER" id="PTHR47837:SF2">
    <property type="entry name" value="GTP PYROPHOSPHOKINASE YWAC"/>
    <property type="match status" value="1"/>
</dbReference>
<dbReference type="Proteomes" id="UP001652432">
    <property type="component" value="Unassembled WGS sequence"/>
</dbReference>
<dbReference type="Gene3D" id="1.10.287.860">
    <property type="entry name" value="Nucleotidyltransferase"/>
    <property type="match status" value="1"/>
</dbReference>
<comment type="pathway">
    <text evidence="1">Purine metabolism; ppGpp biosynthesis; ppGpp from GTP: step 1/2.</text>
</comment>
<name>A0ABT2T0U7_9FIRM</name>
<gene>
    <name evidence="3" type="ORF">OCV77_04870</name>
</gene>
<dbReference type="CDD" id="cd05399">
    <property type="entry name" value="NT_Rel-Spo_like"/>
    <property type="match status" value="1"/>
</dbReference>
<evidence type="ECO:0000259" key="2">
    <source>
        <dbReference type="SMART" id="SM00954"/>
    </source>
</evidence>
<accession>A0ABT2T0U7</accession>
<evidence type="ECO:0000313" key="3">
    <source>
        <dbReference type="EMBL" id="MCU6743840.1"/>
    </source>
</evidence>
<dbReference type="Gene3D" id="3.30.460.10">
    <property type="entry name" value="Beta Polymerase, domain 2"/>
    <property type="match status" value="1"/>
</dbReference>